<dbReference type="Proteomes" id="UP000001542">
    <property type="component" value="Unassembled WGS sequence"/>
</dbReference>
<reference evidence="1" key="2">
    <citation type="journal article" date="2007" name="Science">
        <title>Draft genome sequence of the sexually transmitted pathogen Trichomonas vaginalis.</title>
        <authorList>
            <person name="Carlton J.M."/>
            <person name="Hirt R.P."/>
            <person name="Silva J.C."/>
            <person name="Delcher A.L."/>
            <person name="Schatz M."/>
            <person name="Zhao Q."/>
            <person name="Wortman J.R."/>
            <person name="Bidwell S.L."/>
            <person name="Alsmark U.C.M."/>
            <person name="Besteiro S."/>
            <person name="Sicheritz-Ponten T."/>
            <person name="Noel C.J."/>
            <person name="Dacks J.B."/>
            <person name="Foster P.G."/>
            <person name="Simillion C."/>
            <person name="Van de Peer Y."/>
            <person name="Miranda-Saavedra D."/>
            <person name="Barton G.J."/>
            <person name="Westrop G.D."/>
            <person name="Mueller S."/>
            <person name="Dessi D."/>
            <person name="Fiori P.L."/>
            <person name="Ren Q."/>
            <person name="Paulsen I."/>
            <person name="Zhang H."/>
            <person name="Bastida-Corcuera F.D."/>
            <person name="Simoes-Barbosa A."/>
            <person name="Brown M.T."/>
            <person name="Hayes R.D."/>
            <person name="Mukherjee M."/>
            <person name="Okumura C.Y."/>
            <person name="Schneider R."/>
            <person name="Smith A.J."/>
            <person name="Vanacova S."/>
            <person name="Villalvazo M."/>
            <person name="Haas B.J."/>
            <person name="Pertea M."/>
            <person name="Feldblyum T.V."/>
            <person name="Utterback T.R."/>
            <person name="Shu C.L."/>
            <person name="Osoegawa K."/>
            <person name="de Jong P.J."/>
            <person name="Hrdy I."/>
            <person name="Horvathova L."/>
            <person name="Zubacova Z."/>
            <person name="Dolezal P."/>
            <person name="Malik S.B."/>
            <person name="Logsdon J.M. Jr."/>
            <person name="Henze K."/>
            <person name="Gupta A."/>
            <person name="Wang C.C."/>
            <person name="Dunne R.L."/>
            <person name="Upcroft J.A."/>
            <person name="Upcroft P."/>
            <person name="White O."/>
            <person name="Salzberg S.L."/>
            <person name="Tang P."/>
            <person name="Chiu C.-H."/>
            <person name="Lee Y.-S."/>
            <person name="Embley T.M."/>
            <person name="Coombs G.H."/>
            <person name="Mottram J.C."/>
            <person name="Tachezy J."/>
            <person name="Fraser-Liggett C.M."/>
            <person name="Johnson P.J."/>
        </authorList>
    </citation>
    <scope>NUCLEOTIDE SEQUENCE [LARGE SCALE GENOMIC DNA]</scope>
    <source>
        <strain evidence="1">G3</strain>
    </source>
</reference>
<proteinExistence type="predicted"/>
<keyword evidence="2" id="KW-1185">Reference proteome</keyword>
<accession>A2G3X9</accession>
<dbReference type="VEuPathDB" id="TrichDB:TVAGG3_0283320"/>
<dbReference type="VEuPathDB" id="TrichDB:TVAG_215380"/>
<protein>
    <submittedName>
        <fullName evidence="1">Uncharacterized protein</fullName>
    </submittedName>
</protein>
<sequence length="182" mass="21168">MKRRFDPISSQILAKIESDHVYISHVNKVDNSAATILTTRPDLSSRHQLIQRKQDANLRKMRNMPKKTRKFINERDVESKYPFNVDVRRNIEFQATKFSDSRHAPSEILTKPMFNTVAQNVNYDSEESMDEDEVNQLTQQAQEKEPLCKRVDYSRLPGMEVVDELLKTEFSSDGSDDDNTDL</sequence>
<gene>
    <name evidence="1" type="ORF">TVAG_215380</name>
</gene>
<reference evidence="1" key="1">
    <citation type="submission" date="2006-10" db="EMBL/GenBank/DDBJ databases">
        <authorList>
            <person name="Amadeo P."/>
            <person name="Zhao Q."/>
            <person name="Wortman J."/>
            <person name="Fraser-Liggett C."/>
            <person name="Carlton J."/>
        </authorList>
    </citation>
    <scope>NUCLEOTIDE SEQUENCE</scope>
    <source>
        <strain evidence="1">G3</strain>
    </source>
</reference>
<evidence type="ECO:0000313" key="1">
    <source>
        <dbReference type="EMBL" id="EAX88137.1"/>
    </source>
</evidence>
<dbReference type="EMBL" id="DS114350">
    <property type="protein sequence ID" value="EAX88137.1"/>
    <property type="molecule type" value="Genomic_DNA"/>
</dbReference>
<dbReference type="OrthoDB" id="10654155at2759"/>
<dbReference type="AlphaFoldDB" id="A2G3X9"/>
<dbReference type="KEGG" id="tva:4745791"/>
<organism evidence="1 2">
    <name type="scientific">Trichomonas vaginalis (strain ATCC PRA-98 / G3)</name>
    <dbReference type="NCBI Taxonomy" id="412133"/>
    <lineage>
        <taxon>Eukaryota</taxon>
        <taxon>Metamonada</taxon>
        <taxon>Parabasalia</taxon>
        <taxon>Trichomonadida</taxon>
        <taxon>Trichomonadidae</taxon>
        <taxon>Trichomonas</taxon>
    </lineage>
</organism>
<evidence type="ECO:0000313" key="2">
    <source>
        <dbReference type="Proteomes" id="UP000001542"/>
    </source>
</evidence>
<name>A2G3X9_TRIV3</name>
<dbReference type="InParanoid" id="A2G3X9"/>
<dbReference type="RefSeq" id="XP_001301067.1">
    <property type="nucleotide sequence ID" value="XM_001301066.1"/>
</dbReference>